<feature type="compositionally biased region" description="Low complexity" evidence="1">
    <location>
        <begin position="74"/>
        <end position="85"/>
    </location>
</feature>
<keyword evidence="3" id="KW-1185">Reference proteome</keyword>
<sequence>MPWCRRSPSLPPVCMTCVPVAPAPWLTAASAMPWRPTPATVARQGRRRPGGARRSVWWAAPWTVASCSMSVARPVPAPASTSTSPWGSCLRTV</sequence>
<evidence type="ECO:0000256" key="1">
    <source>
        <dbReference type="SAM" id="MobiDB-lite"/>
    </source>
</evidence>
<gene>
    <name evidence="2" type="ORF">mMyoMyo1_007206</name>
</gene>
<accession>A0A7J7V3F0</accession>
<organism evidence="2 3">
    <name type="scientific">Myotis myotis</name>
    <name type="common">Greater mouse-eared bat</name>
    <name type="synonym">Vespertilio myotis</name>
    <dbReference type="NCBI Taxonomy" id="51298"/>
    <lineage>
        <taxon>Eukaryota</taxon>
        <taxon>Metazoa</taxon>
        <taxon>Chordata</taxon>
        <taxon>Craniata</taxon>
        <taxon>Vertebrata</taxon>
        <taxon>Euteleostomi</taxon>
        <taxon>Mammalia</taxon>
        <taxon>Eutheria</taxon>
        <taxon>Laurasiatheria</taxon>
        <taxon>Chiroptera</taxon>
        <taxon>Yangochiroptera</taxon>
        <taxon>Vespertilionidae</taxon>
        <taxon>Myotis</taxon>
    </lineage>
</organism>
<dbReference type="AlphaFoldDB" id="A0A7J7V3F0"/>
<reference evidence="2 3" key="1">
    <citation type="journal article" date="2020" name="Nature">
        <title>Six reference-quality genomes reveal evolution of bat adaptations.</title>
        <authorList>
            <person name="Jebb D."/>
            <person name="Huang Z."/>
            <person name="Pippel M."/>
            <person name="Hughes G.M."/>
            <person name="Lavrichenko K."/>
            <person name="Devanna P."/>
            <person name="Winkler S."/>
            <person name="Jermiin L.S."/>
            <person name="Skirmuntt E.C."/>
            <person name="Katzourakis A."/>
            <person name="Burkitt-Gray L."/>
            <person name="Ray D.A."/>
            <person name="Sullivan K.A.M."/>
            <person name="Roscito J.G."/>
            <person name="Kirilenko B.M."/>
            <person name="Davalos L.M."/>
            <person name="Corthals A.P."/>
            <person name="Power M.L."/>
            <person name="Jones G."/>
            <person name="Ransome R.D."/>
            <person name="Dechmann D.K.N."/>
            <person name="Locatelli A.G."/>
            <person name="Puechmaille S.J."/>
            <person name="Fedrigo O."/>
            <person name="Jarvis E.D."/>
            <person name="Hiller M."/>
            <person name="Vernes S.C."/>
            <person name="Myers E.W."/>
            <person name="Teeling E.C."/>
        </authorList>
    </citation>
    <scope>NUCLEOTIDE SEQUENCE [LARGE SCALE GENOMIC DNA]</scope>
    <source>
        <strain evidence="2">MMyoMyo1</strain>
        <tissue evidence="2">Flight muscle</tissue>
    </source>
</reference>
<evidence type="ECO:0000313" key="3">
    <source>
        <dbReference type="Proteomes" id="UP000527355"/>
    </source>
</evidence>
<proteinExistence type="predicted"/>
<comment type="caution">
    <text evidence="2">The sequence shown here is derived from an EMBL/GenBank/DDBJ whole genome shotgun (WGS) entry which is preliminary data.</text>
</comment>
<protein>
    <submittedName>
        <fullName evidence="2">Kielin cysteine rich BMP regulator</fullName>
    </submittedName>
</protein>
<dbReference type="Proteomes" id="UP000527355">
    <property type="component" value="Unassembled WGS sequence"/>
</dbReference>
<name>A0A7J7V3F0_MYOMY</name>
<evidence type="ECO:0000313" key="2">
    <source>
        <dbReference type="EMBL" id="KAF6319633.1"/>
    </source>
</evidence>
<feature type="region of interest" description="Disordered" evidence="1">
    <location>
        <begin position="74"/>
        <end position="93"/>
    </location>
</feature>
<dbReference type="EMBL" id="JABWUV010000011">
    <property type="protein sequence ID" value="KAF6319633.1"/>
    <property type="molecule type" value="Genomic_DNA"/>
</dbReference>